<dbReference type="AlphaFoldDB" id="A0A077P456"/>
<gene>
    <name evidence="1" type="ORF">XBO1_1300215</name>
</gene>
<dbReference type="Proteomes" id="UP000028483">
    <property type="component" value="Unassembled WGS sequence"/>
</dbReference>
<name>A0A077P456_XENBV</name>
<proteinExistence type="predicted"/>
<organism evidence="1">
    <name type="scientific">Xenorhabdus bovienii str. oregonense</name>
    <dbReference type="NCBI Taxonomy" id="1398202"/>
    <lineage>
        <taxon>Bacteria</taxon>
        <taxon>Pseudomonadati</taxon>
        <taxon>Pseudomonadota</taxon>
        <taxon>Gammaproteobacteria</taxon>
        <taxon>Enterobacterales</taxon>
        <taxon>Morganellaceae</taxon>
        <taxon>Xenorhabdus</taxon>
    </lineage>
</organism>
<reference evidence="1" key="1">
    <citation type="submission" date="2013-07" db="EMBL/GenBank/DDBJ databases">
        <title>Sub-species coevolution in mutualistic symbiosis.</title>
        <authorList>
            <person name="Murfin K."/>
            <person name="Klassen J."/>
            <person name="Lee M."/>
            <person name="Forst S."/>
            <person name="Stock P."/>
            <person name="Goodrich-Blair H."/>
        </authorList>
    </citation>
    <scope>NUCLEOTIDE SEQUENCE [LARGE SCALE GENOMIC DNA]</scope>
    <source>
        <strain evidence="1">Oregonense</strain>
    </source>
</reference>
<protein>
    <submittedName>
        <fullName evidence="1">Uncharacterized protein</fullName>
    </submittedName>
</protein>
<sequence length="46" mass="5126">MLGSVFAILLACTIFFLKEQPLRAVSFYRGAINPYISEVCKADNSK</sequence>
<dbReference type="EMBL" id="CBSX010000036">
    <property type="protein sequence ID" value="CDH04641.1"/>
    <property type="molecule type" value="Genomic_DNA"/>
</dbReference>
<accession>A0A077P456</accession>
<comment type="caution">
    <text evidence="1">The sequence shown here is derived from an EMBL/GenBank/DDBJ whole genome shotgun (WGS) entry which is preliminary data.</text>
</comment>
<dbReference type="HOGENOM" id="CLU_3298743_0_0_6"/>
<evidence type="ECO:0000313" key="1">
    <source>
        <dbReference type="EMBL" id="CDH04641.1"/>
    </source>
</evidence>